<feature type="non-terminal residue" evidence="1">
    <location>
        <position position="55"/>
    </location>
</feature>
<dbReference type="InterPro" id="IPR008936">
    <property type="entry name" value="Rho_GTPase_activation_prot"/>
</dbReference>
<proteinExistence type="predicted"/>
<reference evidence="1 2" key="1">
    <citation type="submission" date="2023-05" db="EMBL/GenBank/DDBJ databases">
        <title>B98-5 Cell Line De Novo Hybrid Assembly: An Optical Mapping Approach.</title>
        <authorList>
            <person name="Kananen K."/>
            <person name="Auerbach J.A."/>
            <person name="Kautto E."/>
            <person name="Blachly J.S."/>
        </authorList>
    </citation>
    <scope>NUCLEOTIDE SEQUENCE [LARGE SCALE GENOMIC DNA]</scope>
    <source>
        <strain evidence="1">B95-8</strain>
        <tissue evidence="1">Cell line</tissue>
    </source>
</reference>
<keyword evidence="2" id="KW-1185">Reference proteome</keyword>
<sequence>LLQKEKVAVEAFQICCLLLPPENRRKLQLLMRMMARICLNKEMPPLCDGFGTRTL</sequence>
<dbReference type="EMBL" id="JASSZA010000002">
    <property type="protein sequence ID" value="KAK2117899.1"/>
    <property type="molecule type" value="Genomic_DNA"/>
</dbReference>
<dbReference type="PANTHER" id="PTHR16206:SF11">
    <property type="entry name" value="DEP DOMAIN-CONTAINING PROTEIN 1B"/>
    <property type="match status" value="1"/>
</dbReference>
<dbReference type="Proteomes" id="UP001266305">
    <property type="component" value="Unassembled WGS sequence"/>
</dbReference>
<feature type="non-terminal residue" evidence="1">
    <location>
        <position position="1"/>
    </location>
</feature>
<dbReference type="PANTHER" id="PTHR16206">
    <property type="entry name" value="DEP DOMAIN-CONTAINING"/>
    <property type="match status" value="1"/>
</dbReference>
<name>A0ABQ9W8G9_SAGOE</name>
<evidence type="ECO:0000313" key="2">
    <source>
        <dbReference type="Proteomes" id="UP001266305"/>
    </source>
</evidence>
<protein>
    <submittedName>
        <fullName evidence="1">DEP domain-containing protein 1B</fullName>
    </submittedName>
</protein>
<evidence type="ECO:0000313" key="1">
    <source>
        <dbReference type="EMBL" id="KAK2117899.1"/>
    </source>
</evidence>
<gene>
    <name evidence="1" type="primary">DEPDC1B_2</name>
    <name evidence="1" type="ORF">P7K49_004786</name>
</gene>
<organism evidence="1 2">
    <name type="scientific">Saguinus oedipus</name>
    <name type="common">Cotton-top tamarin</name>
    <name type="synonym">Oedipomidas oedipus</name>
    <dbReference type="NCBI Taxonomy" id="9490"/>
    <lineage>
        <taxon>Eukaryota</taxon>
        <taxon>Metazoa</taxon>
        <taxon>Chordata</taxon>
        <taxon>Craniata</taxon>
        <taxon>Vertebrata</taxon>
        <taxon>Euteleostomi</taxon>
        <taxon>Mammalia</taxon>
        <taxon>Eutheria</taxon>
        <taxon>Euarchontoglires</taxon>
        <taxon>Primates</taxon>
        <taxon>Haplorrhini</taxon>
        <taxon>Platyrrhini</taxon>
        <taxon>Cebidae</taxon>
        <taxon>Callitrichinae</taxon>
        <taxon>Saguinus</taxon>
    </lineage>
</organism>
<dbReference type="SUPFAM" id="SSF48350">
    <property type="entry name" value="GTPase activation domain, GAP"/>
    <property type="match status" value="1"/>
</dbReference>
<comment type="caution">
    <text evidence="1">The sequence shown here is derived from an EMBL/GenBank/DDBJ whole genome shotgun (WGS) entry which is preliminary data.</text>
</comment>
<accession>A0ABQ9W8G9</accession>